<accession>A0AAV4MHY6</accession>
<proteinExistence type="predicted"/>
<comment type="caution">
    <text evidence="1">The sequence shown here is derived from an EMBL/GenBank/DDBJ whole genome shotgun (WGS) entry which is preliminary data.</text>
</comment>
<gene>
    <name evidence="1" type="ORF">CEXT_814521</name>
</gene>
<dbReference type="Proteomes" id="UP001054945">
    <property type="component" value="Unassembled WGS sequence"/>
</dbReference>
<evidence type="ECO:0000313" key="2">
    <source>
        <dbReference type="Proteomes" id="UP001054945"/>
    </source>
</evidence>
<reference evidence="1 2" key="1">
    <citation type="submission" date="2021-06" db="EMBL/GenBank/DDBJ databases">
        <title>Caerostris extrusa draft genome.</title>
        <authorList>
            <person name="Kono N."/>
            <person name="Arakawa K."/>
        </authorList>
    </citation>
    <scope>NUCLEOTIDE SEQUENCE [LARGE SCALE GENOMIC DNA]</scope>
</reference>
<sequence length="109" mass="12717">MRLNIELVVLSLPPSSPSGAMFFYECFPSHKPIRIGPRRSRSLPELKEQRSQVEWPCLSLARGEGQRCRRWRAIARNCNFFCSQMPVLREVELDNFPDVLKILINIRNC</sequence>
<dbReference type="EMBL" id="BPLR01019736">
    <property type="protein sequence ID" value="GIX71247.1"/>
    <property type="molecule type" value="Genomic_DNA"/>
</dbReference>
<dbReference type="AlphaFoldDB" id="A0AAV4MHY6"/>
<evidence type="ECO:0000313" key="1">
    <source>
        <dbReference type="EMBL" id="GIX71247.1"/>
    </source>
</evidence>
<name>A0AAV4MHY6_CAEEX</name>
<protein>
    <submittedName>
        <fullName evidence="1">Uncharacterized protein</fullName>
    </submittedName>
</protein>
<keyword evidence="2" id="KW-1185">Reference proteome</keyword>
<organism evidence="1 2">
    <name type="scientific">Caerostris extrusa</name>
    <name type="common">Bark spider</name>
    <name type="synonym">Caerostris bankana</name>
    <dbReference type="NCBI Taxonomy" id="172846"/>
    <lineage>
        <taxon>Eukaryota</taxon>
        <taxon>Metazoa</taxon>
        <taxon>Ecdysozoa</taxon>
        <taxon>Arthropoda</taxon>
        <taxon>Chelicerata</taxon>
        <taxon>Arachnida</taxon>
        <taxon>Araneae</taxon>
        <taxon>Araneomorphae</taxon>
        <taxon>Entelegynae</taxon>
        <taxon>Araneoidea</taxon>
        <taxon>Araneidae</taxon>
        <taxon>Caerostris</taxon>
    </lineage>
</organism>